<dbReference type="PANTHER" id="PTHR10073:SF41">
    <property type="entry name" value="MISMATCH REPAIR PROTEIN, PUTATIVE (AFU_ORTHOLOGUE AFUA_8G05820)-RELATED"/>
    <property type="match status" value="1"/>
</dbReference>
<dbReference type="SUPFAM" id="SSF54211">
    <property type="entry name" value="Ribosomal protein S5 domain 2-like"/>
    <property type="match status" value="1"/>
</dbReference>
<dbReference type="InterPro" id="IPR014762">
    <property type="entry name" value="DNA_mismatch_repair_CS"/>
</dbReference>
<dbReference type="FunFam" id="3.30.565.10:FF:000017">
    <property type="entry name" value="PMS1 homolog 1, mismatch repair system component"/>
    <property type="match status" value="1"/>
</dbReference>
<dbReference type="GO" id="GO:0030983">
    <property type="term" value="F:mismatched DNA binding"/>
    <property type="evidence" value="ECO:0007669"/>
    <property type="project" value="InterPro"/>
</dbReference>
<dbReference type="EMBL" id="JACBAE010001085">
    <property type="protein sequence ID" value="KAF7173360.1"/>
    <property type="molecule type" value="Genomic_DNA"/>
</dbReference>
<dbReference type="FunFam" id="3.30.230.10:FF:000128">
    <property type="entry name" value="DNA mismatch repair protein, putative"/>
    <property type="match status" value="1"/>
</dbReference>
<dbReference type="NCBIfam" id="TIGR00585">
    <property type="entry name" value="mutl"/>
    <property type="match status" value="1"/>
</dbReference>
<dbReference type="GO" id="GO:0006298">
    <property type="term" value="P:mismatch repair"/>
    <property type="evidence" value="ECO:0007669"/>
    <property type="project" value="InterPro"/>
</dbReference>
<reference evidence="5" key="1">
    <citation type="submission" date="2020-06" db="EMBL/GenBank/DDBJ databases">
        <title>Draft genome sequences of strains closely related to Aspergillus parafelis and Aspergillus hiratsukae.</title>
        <authorList>
            <person name="Dos Santos R.A.C."/>
            <person name="Rivero-Menendez O."/>
            <person name="Steenwyk J.L."/>
            <person name="Mead M.E."/>
            <person name="Goldman G.H."/>
            <person name="Alastruey-Izquierdo A."/>
            <person name="Rokas A."/>
        </authorList>
    </citation>
    <scope>NUCLEOTIDE SEQUENCE</scope>
    <source>
        <strain evidence="5">CNM-CM5623</strain>
    </source>
</reference>
<dbReference type="GO" id="GO:0016887">
    <property type="term" value="F:ATP hydrolysis activity"/>
    <property type="evidence" value="ECO:0007669"/>
    <property type="project" value="InterPro"/>
</dbReference>
<accession>A0A8H6V491</accession>
<feature type="domain" description="DNA mismatch repair protein S5" evidence="4">
    <location>
        <begin position="219"/>
        <end position="359"/>
    </location>
</feature>
<feature type="compositionally biased region" description="Low complexity" evidence="3">
    <location>
        <begin position="627"/>
        <end position="637"/>
    </location>
</feature>
<evidence type="ECO:0000259" key="4">
    <source>
        <dbReference type="SMART" id="SM01340"/>
    </source>
</evidence>
<protein>
    <recommendedName>
        <fullName evidence="4">DNA mismatch repair protein S5 domain-containing protein</fullName>
    </recommendedName>
</protein>
<evidence type="ECO:0000256" key="1">
    <source>
        <dbReference type="ARBA" id="ARBA00006082"/>
    </source>
</evidence>
<proteinExistence type="inferred from homology"/>
<gene>
    <name evidence="5" type="ORF">CNMCM5623_005605</name>
</gene>
<evidence type="ECO:0000313" key="6">
    <source>
        <dbReference type="Proteomes" id="UP000654922"/>
    </source>
</evidence>
<dbReference type="PANTHER" id="PTHR10073">
    <property type="entry name" value="DNA MISMATCH REPAIR PROTEIN MLH, PMS, MUTL"/>
    <property type="match status" value="1"/>
</dbReference>
<dbReference type="InterPro" id="IPR020568">
    <property type="entry name" value="Ribosomal_Su5_D2-typ_SF"/>
</dbReference>
<name>A0A8H6V491_9EURO</name>
<dbReference type="CDD" id="cd03485">
    <property type="entry name" value="MutL_Trans_hPMS_1_like"/>
    <property type="match status" value="1"/>
</dbReference>
<sequence length="890" mass="96748">MPIAALPQTTVRAIGSTSVISDPCSIVKELLENSLDAHATAIFIEISQNTVDVIQVKDNGHGIPSEDHPFVCKRAFTSKIETVDDLRKLGGKSLGFRGEALASAAEVCGGVTVTTRVEADPVGFCMKYGRNGELISTQRASHPVGTTVRVTDLFKNIPVRRQTVLKSTAKTIAKIKKIIQSYAIAQPTIRLSLKVLKAPSEKANWVYAPGKNASLMDAALKVVGTEVASACVTKQWPCGNDSDEGSGSGNDSSFQLMALLADPGSDFSKVNNVGQFFSVDGRPLSASRGIGQEISKLYKSYLRAAASRSGGFSNISDPFLCLQIRCPEACYDVNVEPAKDDVLFENQQDVLSLAEDLFKDIYGETPDGTETRKSSSKGKERMANDDAFDLLLARKDTSECSVETVNEGNKPPSFVTASSLFHTRSSPVNGRHEQRLFSDGNPGASGHTRTNDLEGLNPWSVTRLYAPSGAPSHKSPSRVPTGSARLPRAAHEQGSRSTIDTSPLRSASSASPSASTPGSNRLSHSPAESHSSASASVSDLTQASPITPLHGPSVRLRASRQRDKERYGNGALDTWFVRTTQASARQEPVEQRPENEHGEPPLSQLAQDRFAQHERPPVTSATTAHQSSTVTSGSPGPSDEETSLVESTVITQSRAPEFGSRRLDHWSANLHRLANAEHNPDLERALDFEKRKREAITRLREQRKNASTTNSPHVSRYLAAKAALQPEVNDSNAQSEPSISETDNSSPRLNPHDPRSYLMRNKSAHDQRRLASDPGKIRRIQTNKLPFEKIAEGCELYDLCLVQPAAISLISKQSRDLYEHDLYIREEDTFAGFTAADLQFLSLWESQLTSLIKQKFRTTQGSDNPTIQINVSDLHQRLGDLDMGSSSVSA</sequence>
<feature type="region of interest" description="Disordered" evidence="3">
    <location>
        <begin position="424"/>
        <end position="578"/>
    </location>
</feature>
<comment type="similarity">
    <text evidence="1">Belongs to the DNA mismatch repair MutL/HexB family.</text>
</comment>
<feature type="region of interest" description="Disordered" evidence="3">
    <location>
        <begin position="612"/>
        <end position="647"/>
    </location>
</feature>
<dbReference type="Pfam" id="PF13589">
    <property type="entry name" value="HATPase_c_3"/>
    <property type="match status" value="1"/>
</dbReference>
<evidence type="ECO:0000256" key="3">
    <source>
        <dbReference type="SAM" id="MobiDB-lite"/>
    </source>
</evidence>
<dbReference type="InterPro" id="IPR014721">
    <property type="entry name" value="Ribsml_uS5_D2-typ_fold_subgr"/>
</dbReference>
<evidence type="ECO:0000256" key="2">
    <source>
        <dbReference type="ARBA" id="ARBA00022763"/>
    </source>
</evidence>
<dbReference type="Proteomes" id="UP000654922">
    <property type="component" value="Unassembled WGS sequence"/>
</dbReference>
<comment type="caution">
    <text evidence="5">The sequence shown here is derived from an EMBL/GenBank/DDBJ whole genome shotgun (WGS) entry which is preliminary data.</text>
</comment>
<dbReference type="GO" id="GO:0061982">
    <property type="term" value="P:meiosis I cell cycle process"/>
    <property type="evidence" value="ECO:0007669"/>
    <property type="project" value="UniProtKB-ARBA"/>
</dbReference>
<dbReference type="GO" id="GO:0140664">
    <property type="term" value="F:ATP-dependent DNA damage sensor activity"/>
    <property type="evidence" value="ECO:0007669"/>
    <property type="project" value="InterPro"/>
</dbReference>
<dbReference type="OrthoDB" id="10263226at2759"/>
<dbReference type="AlphaFoldDB" id="A0A8H6V491"/>
<dbReference type="InterPro" id="IPR038973">
    <property type="entry name" value="MutL/Mlh/Pms-like"/>
</dbReference>
<dbReference type="PROSITE" id="PS00058">
    <property type="entry name" value="DNA_MISMATCH_REPAIR_1"/>
    <property type="match status" value="1"/>
</dbReference>
<dbReference type="Pfam" id="PF01119">
    <property type="entry name" value="DNA_mis_repair"/>
    <property type="match status" value="1"/>
</dbReference>
<keyword evidence="2" id="KW-0227">DNA damage</keyword>
<dbReference type="SMART" id="SM01340">
    <property type="entry name" value="DNA_mis_repair"/>
    <property type="match status" value="1"/>
</dbReference>
<feature type="compositionally biased region" description="Polar residues" evidence="3">
    <location>
        <begin position="728"/>
        <end position="748"/>
    </location>
</feature>
<organism evidence="5 6">
    <name type="scientific">Aspergillus felis</name>
    <dbReference type="NCBI Taxonomy" id="1287682"/>
    <lineage>
        <taxon>Eukaryota</taxon>
        <taxon>Fungi</taxon>
        <taxon>Dikarya</taxon>
        <taxon>Ascomycota</taxon>
        <taxon>Pezizomycotina</taxon>
        <taxon>Eurotiomycetes</taxon>
        <taxon>Eurotiomycetidae</taxon>
        <taxon>Eurotiales</taxon>
        <taxon>Aspergillaceae</taxon>
        <taxon>Aspergillus</taxon>
        <taxon>Aspergillus subgen. Fumigati</taxon>
    </lineage>
</organism>
<dbReference type="Gene3D" id="3.30.230.10">
    <property type="match status" value="1"/>
</dbReference>
<dbReference type="GO" id="GO:0032389">
    <property type="term" value="C:MutLalpha complex"/>
    <property type="evidence" value="ECO:0007669"/>
    <property type="project" value="TreeGrafter"/>
</dbReference>
<dbReference type="GO" id="GO:0005524">
    <property type="term" value="F:ATP binding"/>
    <property type="evidence" value="ECO:0007669"/>
    <property type="project" value="InterPro"/>
</dbReference>
<dbReference type="CDD" id="cd16926">
    <property type="entry name" value="HATPase_MutL-MLH-PMS-like"/>
    <property type="match status" value="1"/>
</dbReference>
<dbReference type="InterPro" id="IPR013507">
    <property type="entry name" value="DNA_mismatch_S5_2-like"/>
</dbReference>
<dbReference type="SUPFAM" id="SSF55874">
    <property type="entry name" value="ATPase domain of HSP90 chaperone/DNA topoisomerase II/histidine kinase"/>
    <property type="match status" value="1"/>
</dbReference>
<feature type="compositionally biased region" description="Low complexity" evidence="3">
    <location>
        <begin position="502"/>
        <end position="538"/>
    </location>
</feature>
<feature type="region of interest" description="Disordered" evidence="3">
    <location>
        <begin position="727"/>
        <end position="775"/>
    </location>
</feature>
<dbReference type="InterPro" id="IPR002099">
    <property type="entry name" value="MutL/Mlh/PMS"/>
</dbReference>
<dbReference type="Gene3D" id="3.30.565.10">
    <property type="entry name" value="Histidine kinase-like ATPase, C-terminal domain"/>
    <property type="match status" value="1"/>
</dbReference>
<evidence type="ECO:0000313" key="5">
    <source>
        <dbReference type="EMBL" id="KAF7173360.1"/>
    </source>
</evidence>
<dbReference type="InterPro" id="IPR036890">
    <property type="entry name" value="HATPase_C_sf"/>
</dbReference>